<comment type="caution">
    <text evidence="2">The sequence shown here is derived from an EMBL/GenBank/DDBJ whole genome shotgun (WGS) entry which is preliminary data.</text>
</comment>
<feature type="domain" description="Reverse transcriptase" evidence="1">
    <location>
        <begin position="6"/>
        <end position="160"/>
    </location>
</feature>
<dbReference type="PANTHER" id="PTHR33116:SF78">
    <property type="entry name" value="OS12G0587133 PROTEIN"/>
    <property type="match status" value="1"/>
</dbReference>
<dbReference type="AlphaFoldDB" id="A0AAW2D126"/>
<keyword evidence="3" id="KW-1185">Reference proteome</keyword>
<dbReference type="Pfam" id="PF00078">
    <property type="entry name" value="RVT_1"/>
    <property type="match status" value="1"/>
</dbReference>
<sequence length="291" mass="33090">MGFGVKCRQWIHTCISTVQFSVLVNGSPAGFFPNSRGLRQGDPLSLMLFLLVMEVFSRMLRYMEEVGIIKGFKVCGVGGGELCVSHPLFANDTILFCNLSVEQLLHIRMLLTFFTIVIGLKSNVSKSEIVQVGEVNNLDELAEVLDCKIGALPMTYLGMPLGAFYKSSSIWNPILEKFEKHLARWEKVYLSKGGHLTLLKSTLSSIPTYFLSLFTICTRVTNRMEKLQRDFLWGGLTDEQKLHLVGWGKVCNPFFDGRLGIKKIITFNKALLGKWLWHYGVEETRLWRRVR</sequence>
<proteinExistence type="predicted"/>
<protein>
    <recommendedName>
        <fullName evidence="1">Reverse transcriptase domain-containing protein</fullName>
    </recommendedName>
</protein>
<evidence type="ECO:0000313" key="2">
    <source>
        <dbReference type="EMBL" id="KAL0004004.1"/>
    </source>
</evidence>
<evidence type="ECO:0000313" key="3">
    <source>
        <dbReference type="Proteomes" id="UP001459277"/>
    </source>
</evidence>
<name>A0AAW2D126_9ROSI</name>
<dbReference type="Proteomes" id="UP001459277">
    <property type="component" value="Unassembled WGS sequence"/>
</dbReference>
<organism evidence="2 3">
    <name type="scientific">Lithocarpus litseifolius</name>
    <dbReference type="NCBI Taxonomy" id="425828"/>
    <lineage>
        <taxon>Eukaryota</taxon>
        <taxon>Viridiplantae</taxon>
        <taxon>Streptophyta</taxon>
        <taxon>Embryophyta</taxon>
        <taxon>Tracheophyta</taxon>
        <taxon>Spermatophyta</taxon>
        <taxon>Magnoliopsida</taxon>
        <taxon>eudicotyledons</taxon>
        <taxon>Gunneridae</taxon>
        <taxon>Pentapetalae</taxon>
        <taxon>rosids</taxon>
        <taxon>fabids</taxon>
        <taxon>Fagales</taxon>
        <taxon>Fagaceae</taxon>
        <taxon>Lithocarpus</taxon>
    </lineage>
</organism>
<evidence type="ECO:0000259" key="1">
    <source>
        <dbReference type="Pfam" id="PF00078"/>
    </source>
</evidence>
<reference evidence="2 3" key="1">
    <citation type="submission" date="2024-01" db="EMBL/GenBank/DDBJ databases">
        <title>A telomere-to-telomere, gap-free genome of sweet tea (Lithocarpus litseifolius).</title>
        <authorList>
            <person name="Zhou J."/>
        </authorList>
    </citation>
    <scope>NUCLEOTIDE SEQUENCE [LARGE SCALE GENOMIC DNA]</scope>
    <source>
        <strain evidence="2">Zhou-2022a</strain>
        <tissue evidence="2">Leaf</tissue>
    </source>
</reference>
<accession>A0AAW2D126</accession>
<dbReference type="PANTHER" id="PTHR33116">
    <property type="entry name" value="REVERSE TRANSCRIPTASE ZINC-BINDING DOMAIN-CONTAINING PROTEIN-RELATED-RELATED"/>
    <property type="match status" value="1"/>
</dbReference>
<dbReference type="EMBL" id="JAZDWU010000004">
    <property type="protein sequence ID" value="KAL0004004.1"/>
    <property type="molecule type" value="Genomic_DNA"/>
</dbReference>
<gene>
    <name evidence="2" type="ORF">SO802_011565</name>
</gene>
<dbReference type="InterPro" id="IPR000477">
    <property type="entry name" value="RT_dom"/>
</dbReference>